<keyword evidence="2" id="KW-1185">Reference proteome</keyword>
<comment type="caution">
    <text evidence="1">The sequence shown here is derived from an EMBL/GenBank/DDBJ whole genome shotgun (WGS) entry which is preliminary data.</text>
</comment>
<name>A0ABT7PID1_9BACT</name>
<dbReference type="EMBL" id="JASZZN010000008">
    <property type="protein sequence ID" value="MDM4016254.1"/>
    <property type="molecule type" value="Genomic_DNA"/>
</dbReference>
<organism evidence="1 2">
    <name type="scientific">Roseiconus lacunae</name>
    <dbReference type="NCBI Taxonomy" id="2605694"/>
    <lineage>
        <taxon>Bacteria</taxon>
        <taxon>Pseudomonadati</taxon>
        <taxon>Planctomycetota</taxon>
        <taxon>Planctomycetia</taxon>
        <taxon>Pirellulales</taxon>
        <taxon>Pirellulaceae</taxon>
        <taxon>Roseiconus</taxon>
    </lineage>
</organism>
<proteinExistence type="predicted"/>
<protein>
    <submittedName>
        <fullName evidence="1">PEP-CTERM sorting domain-containing protein</fullName>
    </submittedName>
</protein>
<dbReference type="NCBIfam" id="TIGR02595">
    <property type="entry name" value="PEP_CTERM"/>
    <property type="match status" value="1"/>
</dbReference>
<sequence>MRLPFFASVFAIAFLFVGSTTSHAGLMYLSLSAEGNPSNQVEVGESITISVTLNDIDPGWRVVWGVGMDLPENFSAATDFDFTPPMGRPLAQLSGINPLGNFGPEDFSTLMVSVPSNNSSTFSFSTTATSVGQSVFVAQGLAIGVGPGFGGISFVPLSAELTLDVQAPSSAPPSAAQTPEPSSLAIIGSLAGLTVLRRRRRG</sequence>
<dbReference type="RefSeq" id="WP_289163890.1">
    <property type="nucleotide sequence ID" value="NZ_CP141221.1"/>
</dbReference>
<dbReference type="Proteomes" id="UP001239462">
    <property type="component" value="Unassembled WGS sequence"/>
</dbReference>
<dbReference type="InterPro" id="IPR013424">
    <property type="entry name" value="Ice-binding_C"/>
</dbReference>
<accession>A0ABT7PID1</accession>
<evidence type="ECO:0000313" key="2">
    <source>
        <dbReference type="Proteomes" id="UP001239462"/>
    </source>
</evidence>
<evidence type="ECO:0000313" key="1">
    <source>
        <dbReference type="EMBL" id="MDM4016254.1"/>
    </source>
</evidence>
<gene>
    <name evidence="1" type="ORF">QTN89_12500</name>
</gene>
<reference evidence="1 2" key="1">
    <citation type="submission" date="2023-06" db="EMBL/GenBank/DDBJ databases">
        <title>Roseiconus lacunae JC819 isolated from Gulf of Mannar region, Tamil Nadu.</title>
        <authorList>
            <person name="Pk S."/>
            <person name="Ch S."/>
            <person name="Ch V.R."/>
        </authorList>
    </citation>
    <scope>NUCLEOTIDE SEQUENCE [LARGE SCALE GENOMIC DNA]</scope>
    <source>
        <strain evidence="1 2">JC819</strain>
    </source>
</reference>